<dbReference type="SUPFAM" id="SSF55729">
    <property type="entry name" value="Acyl-CoA N-acyltransferases (Nat)"/>
    <property type="match status" value="1"/>
</dbReference>
<dbReference type="InterPro" id="IPR016181">
    <property type="entry name" value="Acyl_CoA_acyltransferase"/>
</dbReference>
<evidence type="ECO:0000259" key="3">
    <source>
        <dbReference type="PROSITE" id="PS51186"/>
    </source>
</evidence>
<dbReference type="OrthoDB" id="7356080at2"/>
<gene>
    <name evidence="4" type="ORF">Lsai_3154</name>
</gene>
<name>A0A0W0YBQ9_9GAMM</name>
<evidence type="ECO:0000256" key="2">
    <source>
        <dbReference type="ARBA" id="ARBA00023315"/>
    </source>
</evidence>
<dbReference type="CDD" id="cd04301">
    <property type="entry name" value="NAT_SF"/>
    <property type="match status" value="1"/>
</dbReference>
<accession>A0A0W0YBQ9</accession>
<dbReference type="GO" id="GO:0016747">
    <property type="term" value="F:acyltransferase activity, transferring groups other than amino-acyl groups"/>
    <property type="evidence" value="ECO:0007669"/>
    <property type="project" value="InterPro"/>
</dbReference>
<keyword evidence="1 4" id="KW-0808">Transferase</keyword>
<dbReference type="AlphaFoldDB" id="A0A0W0YBQ9"/>
<dbReference type="RefSeq" id="WP_027271632.1">
    <property type="nucleotide sequence ID" value="NZ_CAAAJE010000020.1"/>
</dbReference>
<protein>
    <submittedName>
        <fullName evidence="4">GNAT family acetyltransferase</fullName>
    </submittedName>
</protein>
<keyword evidence="2" id="KW-0012">Acyltransferase</keyword>
<dbReference type="InterPro" id="IPR000182">
    <property type="entry name" value="GNAT_dom"/>
</dbReference>
<dbReference type="Pfam" id="PF00583">
    <property type="entry name" value="Acetyltransf_1"/>
    <property type="match status" value="1"/>
</dbReference>
<dbReference type="InterPro" id="IPR050832">
    <property type="entry name" value="Bact_Acetyltransf"/>
</dbReference>
<feature type="domain" description="N-acetyltransferase" evidence="3">
    <location>
        <begin position="1"/>
        <end position="175"/>
    </location>
</feature>
<organism evidence="4 5">
    <name type="scientific">Legionella sainthelensi</name>
    <dbReference type="NCBI Taxonomy" id="28087"/>
    <lineage>
        <taxon>Bacteria</taxon>
        <taxon>Pseudomonadati</taxon>
        <taxon>Pseudomonadota</taxon>
        <taxon>Gammaproteobacteria</taxon>
        <taxon>Legionellales</taxon>
        <taxon>Legionellaceae</taxon>
        <taxon>Legionella</taxon>
    </lineage>
</organism>
<comment type="caution">
    <text evidence="4">The sequence shown here is derived from an EMBL/GenBank/DDBJ whole genome shotgun (WGS) entry which is preliminary data.</text>
</comment>
<evidence type="ECO:0000313" key="4">
    <source>
        <dbReference type="EMBL" id="KTD54332.1"/>
    </source>
</evidence>
<dbReference type="eggNOG" id="COG0454">
    <property type="taxonomic scope" value="Bacteria"/>
</dbReference>
<dbReference type="Gene3D" id="3.40.630.30">
    <property type="match status" value="1"/>
</dbReference>
<dbReference type="Proteomes" id="UP000054621">
    <property type="component" value="Unassembled WGS sequence"/>
</dbReference>
<evidence type="ECO:0000256" key="1">
    <source>
        <dbReference type="ARBA" id="ARBA00022679"/>
    </source>
</evidence>
<evidence type="ECO:0000313" key="5">
    <source>
        <dbReference type="Proteomes" id="UP000054621"/>
    </source>
</evidence>
<dbReference type="PATRIC" id="fig|28087.4.peg.3384"/>
<dbReference type="PANTHER" id="PTHR43877:SF1">
    <property type="entry name" value="ACETYLTRANSFERASE"/>
    <property type="match status" value="1"/>
</dbReference>
<dbReference type="PANTHER" id="PTHR43877">
    <property type="entry name" value="AMINOALKYLPHOSPHONATE N-ACETYLTRANSFERASE-RELATED-RELATED"/>
    <property type="match status" value="1"/>
</dbReference>
<dbReference type="STRING" id="28087.Lsai_3154"/>
<dbReference type="EMBL" id="LNYV01000037">
    <property type="protein sequence ID" value="KTD54332.1"/>
    <property type="molecule type" value="Genomic_DNA"/>
</dbReference>
<sequence length="175" mass="20055">MIRPAQSDDIPQLNQLIEHSARVLSSSDYTNMEIEGAIHAIFGVDKELINDQTYYVIEKNEVLIACGGWSKRKTLFGGDQCKAREEGFLDPQKDYAKIRAFFVHPNYARQGLGKKLLEYCEQQALANGFTKFEMMATLPGAKLYQICGYQMIEPKYFALSKDQSFKMLRMTKYVI</sequence>
<dbReference type="PROSITE" id="PS51186">
    <property type="entry name" value="GNAT"/>
    <property type="match status" value="1"/>
</dbReference>
<proteinExistence type="predicted"/>
<reference evidence="4 5" key="1">
    <citation type="submission" date="2015-11" db="EMBL/GenBank/DDBJ databases">
        <title>Genomic analysis of 38 Legionella species identifies large and diverse effector repertoires.</title>
        <authorList>
            <person name="Burstein D."/>
            <person name="Amaro F."/>
            <person name="Zusman T."/>
            <person name="Lifshitz Z."/>
            <person name="Cohen O."/>
            <person name="Gilbert J.A."/>
            <person name="Pupko T."/>
            <person name="Shuman H.A."/>
            <person name="Segal G."/>
        </authorList>
    </citation>
    <scope>NUCLEOTIDE SEQUENCE [LARGE SCALE GENOMIC DNA]</scope>
    <source>
        <strain evidence="4 5">Mt.St.Helens-4</strain>
    </source>
</reference>